<dbReference type="PROSITE" id="PS50043">
    <property type="entry name" value="HTH_LUXR_2"/>
    <property type="match status" value="1"/>
</dbReference>
<dbReference type="SUPFAM" id="SSF52540">
    <property type="entry name" value="P-loop containing nucleoside triphosphate hydrolases"/>
    <property type="match status" value="1"/>
</dbReference>
<dbReference type="GO" id="GO:0003677">
    <property type="term" value="F:DNA binding"/>
    <property type="evidence" value="ECO:0007669"/>
    <property type="project" value="InterPro"/>
</dbReference>
<dbReference type="PRINTS" id="PR00038">
    <property type="entry name" value="HTHLUXR"/>
</dbReference>
<keyword evidence="1" id="KW-0547">Nucleotide-binding</keyword>
<feature type="domain" description="HTH luxR-type" evidence="4">
    <location>
        <begin position="916"/>
        <end position="981"/>
    </location>
</feature>
<dbReference type="Pfam" id="PF00196">
    <property type="entry name" value="GerE"/>
    <property type="match status" value="1"/>
</dbReference>
<dbReference type="InterPro" id="IPR000792">
    <property type="entry name" value="Tscrpt_reg_LuxR_C"/>
</dbReference>
<dbReference type="InterPro" id="IPR036388">
    <property type="entry name" value="WH-like_DNA-bd_sf"/>
</dbReference>
<accession>A0AA90HCS5</accession>
<dbReference type="SUPFAM" id="SSF48452">
    <property type="entry name" value="TPR-like"/>
    <property type="match status" value="1"/>
</dbReference>
<dbReference type="InterPro" id="IPR016032">
    <property type="entry name" value="Sig_transdc_resp-reg_C-effctor"/>
</dbReference>
<dbReference type="AlphaFoldDB" id="A0AA90HCS5"/>
<dbReference type="PANTHER" id="PTHR16305">
    <property type="entry name" value="TESTICULAR SOLUBLE ADENYLYL CYCLASE"/>
    <property type="match status" value="1"/>
</dbReference>
<reference evidence="5" key="1">
    <citation type="submission" date="2023-05" db="EMBL/GenBank/DDBJ databases">
        <title>Streptantibioticus silvisoli sp. nov., acidotolerant actinomycetes 1 from pine litter.</title>
        <authorList>
            <person name="Swiecimska M."/>
            <person name="Golinska P."/>
            <person name="Sangal V."/>
            <person name="Wachnowicz B."/>
            <person name="Goodfellow M."/>
        </authorList>
    </citation>
    <scope>NUCLEOTIDE SEQUENCE</scope>
    <source>
        <strain evidence="5">SL13</strain>
    </source>
</reference>
<feature type="region of interest" description="Disordered" evidence="3">
    <location>
        <begin position="1"/>
        <end position="54"/>
    </location>
</feature>
<evidence type="ECO:0000259" key="4">
    <source>
        <dbReference type="PROSITE" id="PS50043"/>
    </source>
</evidence>
<dbReference type="Pfam" id="PF13191">
    <property type="entry name" value="AAA_16"/>
    <property type="match status" value="1"/>
</dbReference>
<evidence type="ECO:0000256" key="2">
    <source>
        <dbReference type="ARBA" id="ARBA00022840"/>
    </source>
</evidence>
<dbReference type="GO" id="GO:0004016">
    <property type="term" value="F:adenylate cyclase activity"/>
    <property type="evidence" value="ECO:0007669"/>
    <property type="project" value="TreeGrafter"/>
</dbReference>
<evidence type="ECO:0000313" key="5">
    <source>
        <dbReference type="EMBL" id="MDI5974254.1"/>
    </source>
</evidence>
<sequence>MRGPGAPTARETPGGGSAAQGPATPDVPGPPEDPRPPAARQDPRPPHGAPPGREREWAAAGLALAEGTGVLLTGPHGSGKSVLLAAVADAWAAGGRTVLRCAPAPEDAALPHLGLIDLLAAVPDAVLDGLPDGCRPALRAALLHGPRPAGGHDALAVRVAFLEVLRRLALRRPVLVVVDGLQWLDRPTADLLAFAVRRLAGTGVRVAAAERVADGGTPEGRPCCPPGTAEIALPPLGDDDVDRLLAGAVPDLPDPARRAVRRTAAGNPLYALELARATLRDGTAAPPAGAREQWWEHDGPDRAFGARVAVPAALRGQLLAGVARLSAGDRQALLLCAAADRPALALLRAAGLHRPAARLAAAERLGVLVTDPSGAVRFRHPVLRAALYAEADGPQLRRAHAALAGAVAEPVERSRHLALAHPHEDEATADALTSAAEAERGRGAPDRAARLAALAARRTPAERTADRGERWIAAAEYARDAGLLGAAERIARGVLARSGSARQRVRARLVLLGTAGQALGGARELIADGLRDARGVPELEAWLHHWAAIRGLLAGELEAAARHAGFAARRAATAGDTRAWSEALATLARVRSLTGEPGRAQAALDRAIALVGGVRGGPDAWAPARMRAVLTLDADQVDVARERAGQLLETVGASGSVEETLATLVVLTRVQVRAGDCGTALRTAEECGRLAGRLGGQSPPALYAAALAAAFGGAPGEGRRLAGLAVAACEAAGDRLFLPRALAVLGQSALLAGDPPGAAVAAEALRRVKEIGDGMRAADPPMLHWCADLAEALVMLGEPDTAAGVVREAYERAGGSAPGSVLAALERAEGLCEAAAGRAKEGAARLRSSADRLRDPSLPLDLARSLIALGAVERRARHRPAAREALTEALRIAREAGAAPLAARAGEELERLDAGERGGTPLLTPTEARIAGLVGGGATNREVAAELFISVKTVEGTLSRVYRKFGVRSRTALARALTTASS</sequence>
<dbReference type="InterPro" id="IPR011990">
    <property type="entry name" value="TPR-like_helical_dom_sf"/>
</dbReference>
<dbReference type="InterPro" id="IPR027417">
    <property type="entry name" value="P-loop_NTPase"/>
</dbReference>
<dbReference type="CDD" id="cd06170">
    <property type="entry name" value="LuxR_C_like"/>
    <property type="match status" value="1"/>
</dbReference>
<comment type="caution">
    <text evidence="5">The sequence shown here is derived from an EMBL/GenBank/DDBJ whole genome shotgun (WGS) entry which is preliminary data.</text>
</comment>
<dbReference type="GO" id="GO:0005737">
    <property type="term" value="C:cytoplasm"/>
    <property type="evidence" value="ECO:0007669"/>
    <property type="project" value="TreeGrafter"/>
</dbReference>
<organism evidence="5">
    <name type="scientific">Streptantibioticus silvisoli</name>
    <dbReference type="NCBI Taxonomy" id="2705255"/>
    <lineage>
        <taxon>Bacteria</taxon>
        <taxon>Bacillati</taxon>
        <taxon>Actinomycetota</taxon>
        <taxon>Actinomycetes</taxon>
        <taxon>Kitasatosporales</taxon>
        <taxon>Streptomycetaceae</taxon>
        <taxon>Streptantibioticus</taxon>
    </lineage>
</organism>
<dbReference type="Gene3D" id="1.10.10.10">
    <property type="entry name" value="Winged helix-like DNA-binding domain superfamily/Winged helix DNA-binding domain"/>
    <property type="match status" value="1"/>
</dbReference>
<dbReference type="RefSeq" id="WP_282699176.1">
    <property type="nucleotide sequence ID" value="NZ_JABXJJ020000066.1"/>
</dbReference>
<name>A0AA90HCS5_9ACTN</name>
<proteinExistence type="predicted"/>
<dbReference type="GO" id="GO:0005524">
    <property type="term" value="F:ATP binding"/>
    <property type="evidence" value="ECO:0007669"/>
    <property type="project" value="UniProtKB-KW"/>
</dbReference>
<dbReference type="SUPFAM" id="SSF46894">
    <property type="entry name" value="C-terminal effector domain of the bipartite response regulators"/>
    <property type="match status" value="1"/>
</dbReference>
<dbReference type="GO" id="GO:0006355">
    <property type="term" value="P:regulation of DNA-templated transcription"/>
    <property type="evidence" value="ECO:0007669"/>
    <property type="project" value="InterPro"/>
</dbReference>
<evidence type="ECO:0000256" key="3">
    <source>
        <dbReference type="SAM" id="MobiDB-lite"/>
    </source>
</evidence>
<dbReference type="InterPro" id="IPR041664">
    <property type="entry name" value="AAA_16"/>
</dbReference>
<evidence type="ECO:0000256" key="1">
    <source>
        <dbReference type="ARBA" id="ARBA00022741"/>
    </source>
</evidence>
<gene>
    <name evidence="5" type="ORF">POF50_033760</name>
</gene>
<keyword evidence="2" id="KW-0067">ATP-binding</keyword>
<protein>
    <submittedName>
        <fullName evidence="5">AAA family ATPase</fullName>
    </submittedName>
</protein>
<dbReference type="EMBL" id="JABXJJ020000066">
    <property type="protein sequence ID" value="MDI5974254.1"/>
    <property type="molecule type" value="Genomic_DNA"/>
</dbReference>
<dbReference type="PANTHER" id="PTHR16305:SF35">
    <property type="entry name" value="TRANSCRIPTIONAL ACTIVATOR DOMAIN"/>
    <property type="match status" value="1"/>
</dbReference>
<dbReference type="SMART" id="SM00421">
    <property type="entry name" value="HTH_LUXR"/>
    <property type="match status" value="1"/>
</dbReference>